<dbReference type="VEuPathDB" id="FungiDB:PPTG_22839"/>
<organism evidence="1">
    <name type="scientific">Phytophthora nicotianae</name>
    <name type="common">Potato buckeye rot agent</name>
    <name type="synonym">Phytophthora parasitica</name>
    <dbReference type="NCBI Taxonomy" id="4792"/>
    <lineage>
        <taxon>Eukaryota</taxon>
        <taxon>Sar</taxon>
        <taxon>Stramenopiles</taxon>
        <taxon>Oomycota</taxon>
        <taxon>Peronosporomycetes</taxon>
        <taxon>Peronosporales</taxon>
        <taxon>Peronosporaceae</taxon>
        <taxon>Phytophthora</taxon>
    </lineage>
</organism>
<dbReference type="PANTHER" id="PTHR46599:SF3">
    <property type="entry name" value="PIGGYBAC TRANSPOSABLE ELEMENT-DERIVED PROTEIN 4"/>
    <property type="match status" value="1"/>
</dbReference>
<name>W2M5N2_PHYNI</name>
<gene>
    <name evidence="1" type="ORF">L914_20776</name>
</gene>
<dbReference type="PANTHER" id="PTHR46599">
    <property type="entry name" value="PIGGYBAC TRANSPOSABLE ELEMENT-DERIVED PROTEIN 4"/>
    <property type="match status" value="1"/>
</dbReference>
<evidence type="ECO:0008006" key="2">
    <source>
        <dbReference type="Google" id="ProtNLM"/>
    </source>
</evidence>
<evidence type="ECO:0000313" key="1">
    <source>
        <dbReference type="EMBL" id="ETM31691.1"/>
    </source>
</evidence>
<proteinExistence type="predicted"/>
<accession>W2M5N2</accession>
<sequence>MDLAIINAFIIYNARRVTEGKSKTPHVVFLKQLHLELCQLRPDDWNQLLRNQGLQPTPTKTNREQPAHVPIQTDEWRKGNGSETRKRRQRACKVYSVFERADQARGGETTFYCVVCKLKPSSTHALASRVFLCNKVKHTSNGVATSCLKYGTNSGRPVP</sequence>
<reference evidence="1" key="1">
    <citation type="submission" date="2013-11" db="EMBL/GenBank/DDBJ databases">
        <title>The Genome Sequence of Phytophthora parasitica IAC_01/95.</title>
        <authorList>
            <consortium name="The Broad Institute Genomics Platform"/>
            <person name="Russ C."/>
            <person name="Tyler B."/>
            <person name="Panabieres F."/>
            <person name="Shan W."/>
            <person name="Tripathy S."/>
            <person name="Grunwald N."/>
            <person name="Machado M."/>
            <person name="Johnson C.S."/>
            <person name="Arredondo F."/>
            <person name="Hong C."/>
            <person name="Coffey M."/>
            <person name="Young S.K."/>
            <person name="Zeng Q."/>
            <person name="Gargeya S."/>
            <person name="Fitzgerald M."/>
            <person name="Abouelleil A."/>
            <person name="Alvarado L."/>
            <person name="Chapman S.B."/>
            <person name="Gainer-Dewar J."/>
            <person name="Goldberg J."/>
            <person name="Griggs A."/>
            <person name="Gujja S."/>
            <person name="Hansen M."/>
            <person name="Howarth C."/>
            <person name="Imamovic A."/>
            <person name="Ireland A."/>
            <person name="Larimer J."/>
            <person name="McCowan C."/>
            <person name="Murphy C."/>
            <person name="Pearson M."/>
            <person name="Poon T.W."/>
            <person name="Priest M."/>
            <person name="Roberts A."/>
            <person name="Saif S."/>
            <person name="Shea T."/>
            <person name="Sykes S."/>
            <person name="Wortman J."/>
            <person name="Nusbaum C."/>
            <person name="Birren B."/>
        </authorList>
    </citation>
    <scope>NUCLEOTIDE SEQUENCE [LARGE SCALE GENOMIC DNA]</scope>
    <source>
        <strain evidence="1">IAC_01/95</strain>
    </source>
</reference>
<dbReference type="EMBL" id="KI696510">
    <property type="protein sequence ID" value="ETM31691.1"/>
    <property type="molecule type" value="Genomic_DNA"/>
</dbReference>
<dbReference type="AlphaFoldDB" id="W2M5N2"/>
<protein>
    <recommendedName>
        <fullName evidence="2">PiggyBac transposable element-derived protein domain-containing protein</fullName>
    </recommendedName>
</protein>
<dbReference type="Proteomes" id="UP000054532">
    <property type="component" value="Unassembled WGS sequence"/>
</dbReference>